<reference evidence="1" key="1">
    <citation type="journal article" date="2014" name="Front. Microbiol.">
        <title>High frequency of phylogenetically diverse reductive dehalogenase-homologous genes in deep subseafloor sedimentary metagenomes.</title>
        <authorList>
            <person name="Kawai M."/>
            <person name="Futagami T."/>
            <person name="Toyoda A."/>
            <person name="Takaki Y."/>
            <person name="Nishi S."/>
            <person name="Hori S."/>
            <person name="Arai W."/>
            <person name="Tsubouchi T."/>
            <person name="Morono Y."/>
            <person name="Uchiyama I."/>
            <person name="Ito T."/>
            <person name="Fujiyama A."/>
            <person name="Inagaki F."/>
            <person name="Takami H."/>
        </authorList>
    </citation>
    <scope>NUCLEOTIDE SEQUENCE</scope>
    <source>
        <strain evidence="1">Expedition CK06-06</strain>
    </source>
</reference>
<accession>X0W1A8</accession>
<gene>
    <name evidence="1" type="ORF">S01H1_60936</name>
</gene>
<dbReference type="AlphaFoldDB" id="X0W1A8"/>
<protein>
    <submittedName>
        <fullName evidence="1">Uncharacterized protein</fullName>
    </submittedName>
</protein>
<comment type="caution">
    <text evidence="1">The sequence shown here is derived from an EMBL/GenBank/DDBJ whole genome shotgun (WGS) entry which is preliminary data.</text>
</comment>
<dbReference type="Gene3D" id="3.20.20.480">
    <property type="entry name" value="Trimethylamine methyltransferase-like"/>
    <property type="match status" value="1"/>
</dbReference>
<organism evidence="1">
    <name type="scientific">marine sediment metagenome</name>
    <dbReference type="NCBI Taxonomy" id="412755"/>
    <lineage>
        <taxon>unclassified sequences</taxon>
        <taxon>metagenomes</taxon>
        <taxon>ecological metagenomes</taxon>
    </lineage>
</organism>
<proteinExistence type="predicted"/>
<dbReference type="EMBL" id="BARS01039927">
    <property type="protein sequence ID" value="GAG24564.1"/>
    <property type="molecule type" value="Genomic_DNA"/>
</dbReference>
<feature type="non-terminal residue" evidence="1">
    <location>
        <position position="1"/>
    </location>
</feature>
<sequence length="60" mass="7156">WQPGIVHQWSPEKRDFHNPQDAAVDKIKWILENHKPKPLDEKVKEELKRIIKTAEKELCS</sequence>
<evidence type="ECO:0000313" key="1">
    <source>
        <dbReference type="EMBL" id="GAG24564.1"/>
    </source>
</evidence>
<dbReference type="InterPro" id="IPR038601">
    <property type="entry name" value="MttB-like_sf"/>
</dbReference>
<name>X0W1A8_9ZZZZ</name>